<reference evidence="4" key="1">
    <citation type="journal article" date="2020" name="Nat. Commun.">
        <title>Large-scale genome sequencing of mycorrhizal fungi provides insights into the early evolution of symbiotic traits.</title>
        <authorList>
            <person name="Miyauchi S."/>
            <person name="Kiss E."/>
            <person name="Kuo A."/>
            <person name="Drula E."/>
            <person name="Kohler A."/>
            <person name="Sanchez-Garcia M."/>
            <person name="Morin E."/>
            <person name="Andreopoulos B."/>
            <person name="Barry K.W."/>
            <person name="Bonito G."/>
            <person name="Buee M."/>
            <person name="Carver A."/>
            <person name="Chen C."/>
            <person name="Cichocki N."/>
            <person name="Clum A."/>
            <person name="Culley D."/>
            <person name="Crous P.W."/>
            <person name="Fauchery L."/>
            <person name="Girlanda M."/>
            <person name="Hayes R.D."/>
            <person name="Keri Z."/>
            <person name="LaButti K."/>
            <person name="Lipzen A."/>
            <person name="Lombard V."/>
            <person name="Magnuson J."/>
            <person name="Maillard F."/>
            <person name="Murat C."/>
            <person name="Nolan M."/>
            <person name="Ohm R.A."/>
            <person name="Pangilinan J."/>
            <person name="Pereira M.F."/>
            <person name="Perotto S."/>
            <person name="Peter M."/>
            <person name="Pfister S."/>
            <person name="Riley R."/>
            <person name="Sitrit Y."/>
            <person name="Stielow J.B."/>
            <person name="Szollosi G."/>
            <person name="Zifcakova L."/>
            <person name="Stursova M."/>
            <person name="Spatafora J.W."/>
            <person name="Tedersoo L."/>
            <person name="Vaario L.M."/>
            <person name="Yamada A."/>
            <person name="Yan M."/>
            <person name="Wang P."/>
            <person name="Xu J."/>
            <person name="Bruns T."/>
            <person name="Baldrian P."/>
            <person name="Vilgalys R."/>
            <person name="Dunand C."/>
            <person name="Henrissat B."/>
            <person name="Grigoriev I.V."/>
            <person name="Hibbett D."/>
            <person name="Nagy L.G."/>
            <person name="Martin F.M."/>
        </authorList>
    </citation>
    <scope>NUCLEOTIDE SEQUENCE</scope>
    <source>
        <strain evidence="4">UH-Tt-Lm1</strain>
    </source>
</reference>
<dbReference type="SUPFAM" id="SSF103473">
    <property type="entry name" value="MFS general substrate transporter"/>
    <property type="match status" value="1"/>
</dbReference>
<comment type="subcellular location">
    <subcellularLocation>
        <location evidence="1">Membrane</location>
        <topology evidence="1">Multi-pass membrane protein</topology>
    </subcellularLocation>
</comment>
<keyword evidence="3" id="KW-0472">Membrane</keyword>
<evidence type="ECO:0000256" key="1">
    <source>
        <dbReference type="ARBA" id="ARBA00004141"/>
    </source>
</evidence>
<dbReference type="PANTHER" id="PTHR11360:SF284">
    <property type="entry name" value="EG:103B4.3 PROTEIN-RELATED"/>
    <property type="match status" value="1"/>
</dbReference>
<feature type="transmembrane region" description="Helical" evidence="3">
    <location>
        <begin position="110"/>
        <end position="129"/>
    </location>
</feature>
<feature type="transmembrane region" description="Helical" evidence="3">
    <location>
        <begin position="161"/>
        <end position="183"/>
    </location>
</feature>
<comment type="similarity">
    <text evidence="2">Belongs to the major facilitator superfamily. Monocarboxylate porter (TC 2.A.1.13) family.</text>
</comment>
<protein>
    <submittedName>
        <fullName evidence="4">MFS general substrate transporter</fullName>
    </submittedName>
</protein>
<evidence type="ECO:0000313" key="5">
    <source>
        <dbReference type="Proteomes" id="UP000736335"/>
    </source>
</evidence>
<sequence length="476" mass="50930">MQSFITLEMDEMEFKKPGLGTEHLVLDTIVDLPLPLSTRSSQAYPGRPFSKSPALSAQVDYYPDGGPAAWGVLFGATCAIFATLGIVNSWGVFQTYYQQNLLRDTKSSTIASIGSVQLAFVFFPGLFAGRLCDLGYYRQTLFIASLTLVGATAATAQCKEFWQLLLCQGFLTGLSCGMIFTPIPSVLSHWFKKRMSLAFGISTTGASIGGAAVSIGSSHLLERIGYQWTMRVIALTVFCLLAVANLVTIVPLASLRNCSWISPLQTLKRRLPPPKNPGPFFIWDDLRKPAFTVYIIACAINYLGLFTVFAYIDLSALAIGISPGFSFYLVAIVNGAACVGQILAGFMSDQIGAINVTVPMTVGCAAMTFFWPFATTKMWLIIIAIIYGFCNGAYVSLIPAPLVLMGEVNSAGRRTGIAGSTIALGAGCGLPIAGAIMQSAGGFKPAGYYSGSCIVVAAILQCVTKYLMRGTLRGKF</sequence>
<feature type="transmembrane region" description="Helical" evidence="3">
    <location>
        <begin position="195"/>
        <end position="216"/>
    </location>
</feature>
<accession>A0A9P6L3Z3</accession>
<reference evidence="4" key="2">
    <citation type="submission" date="2020-11" db="EMBL/GenBank/DDBJ databases">
        <authorList>
            <consortium name="DOE Joint Genome Institute"/>
            <person name="Kuo A."/>
            <person name="Miyauchi S."/>
            <person name="Kiss E."/>
            <person name="Drula E."/>
            <person name="Kohler A."/>
            <person name="Sanchez-Garcia M."/>
            <person name="Andreopoulos B."/>
            <person name="Barry K.W."/>
            <person name="Bonito G."/>
            <person name="Buee M."/>
            <person name="Carver A."/>
            <person name="Chen C."/>
            <person name="Cichocki N."/>
            <person name="Clum A."/>
            <person name="Culley D."/>
            <person name="Crous P.W."/>
            <person name="Fauchery L."/>
            <person name="Girlanda M."/>
            <person name="Hayes R."/>
            <person name="Keri Z."/>
            <person name="Labutti K."/>
            <person name="Lipzen A."/>
            <person name="Lombard V."/>
            <person name="Magnuson J."/>
            <person name="Maillard F."/>
            <person name="Morin E."/>
            <person name="Murat C."/>
            <person name="Nolan M."/>
            <person name="Ohm R."/>
            <person name="Pangilinan J."/>
            <person name="Pereira M."/>
            <person name="Perotto S."/>
            <person name="Peter M."/>
            <person name="Riley R."/>
            <person name="Sitrit Y."/>
            <person name="Stielow B."/>
            <person name="Szollosi G."/>
            <person name="Zifcakova L."/>
            <person name="Stursova M."/>
            <person name="Spatafora J.W."/>
            <person name="Tedersoo L."/>
            <person name="Vaario L.-M."/>
            <person name="Yamada A."/>
            <person name="Yan M."/>
            <person name="Wang P."/>
            <person name="Xu J."/>
            <person name="Bruns T."/>
            <person name="Baldrian P."/>
            <person name="Vilgalys R."/>
            <person name="Henrissat B."/>
            <person name="Grigoriev I.V."/>
            <person name="Hibbett D."/>
            <person name="Nagy L.G."/>
            <person name="Martin F.M."/>
        </authorList>
    </citation>
    <scope>NUCLEOTIDE SEQUENCE</scope>
    <source>
        <strain evidence="4">UH-Tt-Lm1</strain>
    </source>
</reference>
<feature type="transmembrane region" description="Helical" evidence="3">
    <location>
        <begin position="136"/>
        <end position="155"/>
    </location>
</feature>
<dbReference type="AlphaFoldDB" id="A0A9P6L3Z3"/>
<dbReference type="Pfam" id="PF07690">
    <property type="entry name" value="MFS_1"/>
    <property type="match status" value="1"/>
</dbReference>
<comment type="caution">
    <text evidence="4">The sequence shown here is derived from an EMBL/GenBank/DDBJ whole genome shotgun (WGS) entry which is preliminary data.</text>
</comment>
<keyword evidence="5" id="KW-1185">Reference proteome</keyword>
<organism evidence="4 5">
    <name type="scientific">Thelephora terrestris</name>
    <dbReference type="NCBI Taxonomy" id="56493"/>
    <lineage>
        <taxon>Eukaryota</taxon>
        <taxon>Fungi</taxon>
        <taxon>Dikarya</taxon>
        <taxon>Basidiomycota</taxon>
        <taxon>Agaricomycotina</taxon>
        <taxon>Agaricomycetes</taxon>
        <taxon>Thelephorales</taxon>
        <taxon>Thelephoraceae</taxon>
        <taxon>Thelephora</taxon>
    </lineage>
</organism>
<evidence type="ECO:0000256" key="2">
    <source>
        <dbReference type="ARBA" id="ARBA00006727"/>
    </source>
</evidence>
<feature type="transmembrane region" description="Helical" evidence="3">
    <location>
        <begin position="353"/>
        <end position="373"/>
    </location>
</feature>
<feature type="transmembrane region" description="Helical" evidence="3">
    <location>
        <begin position="416"/>
        <end position="436"/>
    </location>
</feature>
<feature type="transmembrane region" description="Helical" evidence="3">
    <location>
        <begin position="379"/>
        <end position="404"/>
    </location>
</feature>
<keyword evidence="3" id="KW-1133">Transmembrane helix</keyword>
<feature type="transmembrane region" description="Helical" evidence="3">
    <location>
        <begin position="68"/>
        <end position="90"/>
    </location>
</feature>
<keyword evidence="3" id="KW-0812">Transmembrane</keyword>
<dbReference type="InterPro" id="IPR050327">
    <property type="entry name" value="Proton-linked_MCT"/>
</dbReference>
<feature type="transmembrane region" description="Helical" evidence="3">
    <location>
        <begin position="448"/>
        <end position="468"/>
    </location>
</feature>
<dbReference type="OrthoDB" id="6509908at2759"/>
<proteinExistence type="inferred from homology"/>
<evidence type="ECO:0000313" key="4">
    <source>
        <dbReference type="EMBL" id="KAF9781194.1"/>
    </source>
</evidence>
<dbReference type="GO" id="GO:0022857">
    <property type="term" value="F:transmembrane transporter activity"/>
    <property type="evidence" value="ECO:0007669"/>
    <property type="project" value="InterPro"/>
</dbReference>
<name>A0A9P6L3Z3_9AGAM</name>
<feature type="transmembrane region" description="Helical" evidence="3">
    <location>
        <begin position="324"/>
        <end position="346"/>
    </location>
</feature>
<gene>
    <name evidence="4" type="ORF">BJ322DRAFT_258574</name>
</gene>
<dbReference type="InterPro" id="IPR011701">
    <property type="entry name" value="MFS"/>
</dbReference>
<dbReference type="PANTHER" id="PTHR11360">
    <property type="entry name" value="MONOCARBOXYLATE TRANSPORTER"/>
    <property type="match status" value="1"/>
</dbReference>
<feature type="transmembrane region" description="Helical" evidence="3">
    <location>
        <begin position="291"/>
        <end position="312"/>
    </location>
</feature>
<dbReference type="GO" id="GO:0016020">
    <property type="term" value="C:membrane"/>
    <property type="evidence" value="ECO:0007669"/>
    <property type="project" value="UniProtKB-SubCell"/>
</dbReference>
<dbReference type="Gene3D" id="1.20.1250.20">
    <property type="entry name" value="MFS general substrate transporter like domains"/>
    <property type="match status" value="2"/>
</dbReference>
<evidence type="ECO:0000256" key="3">
    <source>
        <dbReference type="SAM" id="Phobius"/>
    </source>
</evidence>
<dbReference type="Proteomes" id="UP000736335">
    <property type="component" value="Unassembled WGS sequence"/>
</dbReference>
<feature type="transmembrane region" description="Helical" evidence="3">
    <location>
        <begin position="228"/>
        <end position="253"/>
    </location>
</feature>
<dbReference type="InterPro" id="IPR036259">
    <property type="entry name" value="MFS_trans_sf"/>
</dbReference>
<dbReference type="EMBL" id="WIUZ02000014">
    <property type="protein sequence ID" value="KAF9781194.1"/>
    <property type="molecule type" value="Genomic_DNA"/>
</dbReference>